<protein>
    <recommendedName>
        <fullName evidence="2">HTH cro/C1-type domain-containing protein</fullName>
    </recommendedName>
</protein>
<dbReference type="InterPro" id="IPR002182">
    <property type="entry name" value="NB-ARC"/>
</dbReference>
<reference evidence="3 4" key="1">
    <citation type="journal article" date="2019" name="Int. J. Syst. Evol. Microbiol.">
        <title>The Global Catalogue of Microorganisms (GCM) 10K type strain sequencing project: providing services to taxonomists for standard genome sequencing and annotation.</title>
        <authorList>
            <consortium name="The Broad Institute Genomics Platform"/>
            <consortium name="The Broad Institute Genome Sequencing Center for Infectious Disease"/>
            <person name="Wu L."/>
            <person name="Ma J."/>
        </authorList>
    </citation>
    <scope>NUCLEOTIDE SEQUENCE [LARGE SCALE GENOMIC DNA]</scope>
    <source>
        <strain evidence="3 4">JCM 14303</strain>
    </source>
</reference>
<dbReference type="InterPro" id="IPR027417">
    <property type="entry name" value="P-loop_NTPase"/>
</dbReference>
<organism evidence="3 4">
    <name type="scientific">Kribbella lupini</name>
    <dbReference type="NCBI Taxonomy" id="291602"/>
    <lineage>
        <taxon>Bacteria</taxon>
        <taxon>Bacillati</taxon>
        <taxon>Actinomycetota</taxon>
        <taxon>Actinomycetes</taxon>
        <taxon>Propionibacteriales</taxon>
        <taxon>Kribbellaceae</taxon>
        <taxon>Kribbella</taxon>
    </lineage>
</organism>
<dbReference type="Pfam" id="PF00931">
    <property type="entry name" value="NB-ARC"/>
    <property type="match status" value="1"/>
</dbReference>
<keyword evidence="4" id="KW-1185">Reference proteome</keyword>
<dbReference type="Proteomes" id="UP001500363">
    <property type="component" value="Unassembled WGS sequence"/>
</dbReference>
<dbReference type="Gene3D" id="1.10.260.40">
    <property type="entry name" value="lambda repressor-like DNA-binding domains"/>
    <property type="match status" value="1"/>
</dbReference>
<evidence type="ECO:0000313" key="4">
    <source>
        <dbReference type="Proteomes" id="UP001500363"/>
    </source>
</evidence>
<dbReference type="SUPFAM" id="SSF47413">
    <property type="entry name" value="lambda repressor-like DNA-binding domains"/>
    <property type="match status" value="1"/>
</dbReference>
<dbReference type="InterPro" id="IPR010982">
    <property type="entry name" value="Lambda_DNA-bd_dom_sf"/>
</dbReference>
<proteinExistence type="predicted"/>
<dbReference type="PANTHER" id="PTHR47691">
    <property type="entry name" value="REGULATOR-RELATED"/>
    <property type="match status" value="1"/>
</dbReference>
<evidence type="ECO:0000259" key="2">
    <source>
        <dbReference type="PROSITE" id="PS50943"/>
    </source>
</evidence>
<sequence>MAGLAELLKGFRSAAGLTQEQLAERSGLSVRAIATLETGRRRHPWASTIDRLTTALELSAEQRQTLVDAARRGPASPRDGRPVDLTDFVGREQVTAGLVDLLTSRRETAAAPISISGMGGIGKTALAVRIAGQVAESYPDGSLYLNLGGHGGSPPLSPVQALGHLLRRLGAQHVPDDLQTATARFRSLIADRRLVLLLDDAAEVAQVEPLLPGTGGSAVLITSRPRLVDLAGARQVALDLLAEEEGLRLLAAVLDRRIDQEPEAAAEIVRLCGRLPLALRIAGSHLADRPQQRLAELATALSDERAKLQVLTDEDTGVRATIALSVQSLAAGERAVQRAAARALPLVSQLEGDEFSLRIAKAALDVSLDQAEDALEHLVDANLLETPAVHVYRLHDLVRAVGRELSGPAAEEEVRLRALQEYSALLWRGDELGSEPSALAEGWREASWSQAAVDLDQDQADDIVDAEREALLRTVRSAARGSAAARELVVRLAPALNLFAMNRKRWIEWRDVNQAAAELVDERADPVAAAMITFDLGLAHNEFGDFAAGAAELERTRRLAKELGDRALEHRCMLNLAHAREQAGELAAAYELTLECLEPAVQNQDPVQESWVRLLLGIIAGKQGRQDEQQAALERAVELYSGPAIPRTRLGMRQLVVGESYREAGRFELASAALEQALEHYRSEERWNGVAEVLDHLGAVSFGLGRWDDALVRHEQALALAEEHSLWDREANIRVRRGHTYRAIGRTDEARRDWREALRLYAAHGSGAADDVRELLEGLPAA</sequence>
<dbReference type="Pfam" id="PF13424">
    <property type="entry name" value="TPR_12"/>
    <property type="match status" value="1"/>
</dbReference>
<keyword evidence="1" id="KW-0802">TPR repeat</keyword>
<dbReference type="PRINTS" id="PR00364">
    <property type="entry name" value="DISEASERSIST"/>
</dbReference>
<dbReference type="SUPFAM" id="SSF52540">
    <property type="entry name" value="P-loop containing nucleoside triphosphate hydrolases"/>
    <property type="match status" value="1"/>
</dbReference>
<dbReference type="InterPro" id="IPR042197">
    <property type="entry name" value="Apaf_helical"/>
</dbReference>
<dbReference type="Gene3D" id="3.40.50.300">
    <property type="entry name" value="P-loop containing nucleotide triphosphate hydrolases"/>
    <property type="match status" value="1"/>
</dbReference>
<dbReference type="InterPro" id="IPR001387">
    <property type="entry name" value="Cro/C1-type_HTH"/>
</dbReference>
<dbReference type="InterPro" id="IPR011990">
    <property type="entry name" value="TPR-like_helical_dom_sf"/>
</dbReference>
<comment type="caution">
    <text evidence="3">The sequence shown here is derived from an EMBL/GenBank/DDBJ whole genome shotgun (WGS) entry which is preliminary data.</text>
</comment>
<feature type="repeat" description="TPR" evidence="1">
    <location>
        <begin position="731"/>
        <end position="764"/>
    </location>
</feature>
<dbReference type="Gene3D" id="1.10.8.430">
    <property type="entry name" value="Helical domain of apoptotic protease-activating factors"/>
    <property type="match status" value="1"/>
</dbReference>
<dbReference type="Pfam" id="PF13560">
    <property type="entry name" value="HTH_31"/>
    <property type="match status" value="1"/>
</dbReference>
<gene>
    <name evidence="3" type="ORF">GCM10009741_59980</name>
</gene>
<evidence type="ECO:0000256" key="1">
    <source>
        <dbReference type="PROSITE-ProRule" id="PRU00339"/>
    </source>
</evidence>
<dbReference type="RefSeq" id="WP_344180160.1">
    <property type="nucleotide sequence ID" value="NZ_BAAANC010000003.1"/>
</dbReference>
<dbReference type="InterPro" id="IPR019734">
    <property type="entry name" value="TPR_rpt"/>
</dbReference>
<feature type="repeat" description="TPR" evidence="1">
    <location>
        <begin position="691"/>
        <end position="724"/>
    </location>
</feature>
<dbReference type="PROSITE" id="PS50005">
    <property type="entry name" value="TPR"/>
    <property type="match status" value="2"/>
</dbReference>
<dbReference type="EMBL" id="BAAANC010000003">
    <property type="protein sequence ID" value="GAA1548187.1"/>
    <property type="molecule type" value="Genomic_DNA"/>
</dbReference>
<dbReference type="SUPFAM" id="SSF48452">
    <property type="entry name" value="TPR-like"/>
    <property type="match status" value="2"/>
</dbReference>
<dbReference type="SMART" id="SM00028">
    <property type="entry name" value="TPR"/>
    <property type="match status" value="5"/>
</dbReference>
<feature type="domain" description="HTH cro/C1-type" evidence="2">
    <location>
        <begin position="8"/>
        <end position="63"/>
    </location>
</feature>
<evidence type="ECO:0000313" key="3">
    <source>
        <dbReference type="EMBL" id="GAA1548187.1"/>
    </source>
</evidence>
<name>A0ABN2BVD2_9ACTN</name>
<dbReference type="PANTHER" id="PTHR47691:SF3">
    <property type="entry name" value="HTH-TYPE TRANSCRIPTIONAL REGULATOR RV0890C-RELATED"/>
    <property type="match status" value="1"/>
</dbReference>
<dbReference type="PROSITE" id="PS50943">
    <property type="entry name" value="HTH_CROC1"/>
    <property type="match status" value="1"/>
</dbReference>
<accession>A0ABN2BVD2</accession>
<dbReference type="Gene3D" id="1.25.40.10">
    <property type="entry name" value="Tetratricopeptide repeat domain"/>
    <property type="match status" value="2"/>
</dbReference>
<dbReference type="CDD" id="cd00093">
    <property type="entry name" value="HTH_XRE"/>
    <property type="match status" value="1"/>
</dbReference>
<dbReference type="SMART" id="SM00530">
    <property type="entry name" value="HTH_XRE"/>
    <property type="match status" value="1"/>
</dbReference>